<feature type="region of interest" description="Disordered" evidence="1">
    <location>
        <begin position="1"/>
        <end position="106"/>
    </location>
</feature>
<organism evidence="2 3">
    <name type="scientific">Massarina eburnea CBS 473.64</name>
    <dbReference type="NCBI Taxonomy" id="1395130"/>
    <lineage>
        <taxon>Eukaryota</taxon>
        <taxon>Fungi</taxon>
        <taxon>Dikarya</taxon>
        <taxon>Ascomycota</taxon>
        <taxon>Pezizomycotina</taxon>
        <taxon>Dothideomycetes</taxon>
        <taxon>Pleosporomycetidae</taxon>
        <taxon>Pleosporales</taxon>
        <taxon>Massarineae</taxon>
        <taxon>Massarinaceae</taxon>
        <taxon>Massarina</taxon>
    </lineage>
</organism>
<evidence type="ECO:0000313" key="2">
    <source>
        <dbReference type="EMBL" id="KAF2640256.1"/>
    </source>
</evidence>
<dbReference type="Proteomes" id="UP000799753">
    <property type="component" value="Unassembled WGS sequence"/>
</dbReference>
<dbReference type="AlphaFoldDB" id="A0A6A6RXJ8"/>
<evidence type="ECO:0000313" key="3">
    <source>
        <dbReference type="Proteomes" id="UP000799753"/>
    </source>
</evidence>
<accession>A0A6A6RXJ8</accession>
<reference evidence="2" key="1">
    <citation type="journal article" date="2020" name="Stud. Mycol.">
        <title>101 Dothideomycetes genomes: a test case for predicting lifestyles and emergence of pathogens.</title>
        <authorList>
            <person name="Haridas S."/>
            <person name="Albert R."/>
            <person name="Binder M."/>
            <person name="Bloem J."/>
            <person name="Labutti K."/>
            <person name="Salamov A."/>
            <person name="Andreopoulos B."/>
            <person name="Baker S."/>
            <person name="Barry K."/>
            <person name="Bills G."/>
            <person name="Bluhm B."/>
            <person name="Cannon C."/>
            <person name="Castanera R."/>
            <person name="Culley D."/>
            <person name="Daum C."/>
            <person name="Ezra D."/>
            <person name="Gonzalez J."/>
            <person name="Henrissat B."/>
            <person name="Kuo A."/>
            <person name="Liang C."/>
            <person name="Lipzen A."/>
            <person name="Lutzoni F."/>
            <person name="Magnuson J."/>
            <person name="Mondo S."/>
            <person name="Nolan M."/>
            <person name="Ohm R."/>
            <person name="Pangilinan J."/>
            <person name="Park H.-J."/>
            <person name="Ramirez L."/>
            <person name="Alfaro M."/>
            <person name="Sun H."/>
            <person name="Tritt A."/>
            <person name="Yoshinaga Y."/>
            <person name="Zwiers L.-H."/>
            <person name="Turgeon B."/>
            <person name="Goodwin S."/>
            <person name="Spatafora J."/>
            <person name="Crous P."/>
            <person name="Grigoriev I."/>
        </authorList>
    </citation>
    <scope>NUCLEOTIDE SEQUENCE</scope>
    <source>
        <strain evidence="2">CBS 473.64</strain>
    </source>
</reference>
<name>A0A6A6RXJ8_9PLEO</name>
<sequence>MGDYGGTRTVACSGLQWPPEPRHSDAASVSVSPSGRCERAKHPIHHGVWASPPRRWNPPPNTGTTSSTQHATADDHLCKPVPSLGRAWAGPSTSQSHVENNASCLR</sequence>
<dbReference type="EMBL" id="MU006785">
    <property type="protein sequence ID" value="KAF2640256.1"/>
    <property type="molecule type" value="Genomic_DNA"/>
</dbReference>
<keyword evidence="3" id="KW-1185">Reference proteome</keyword>
<feature type="compositionally biased region" description="Polar residues" evidence="1">
    <location>
        <begin position="91"/>
        <end position="106"/>
    </location>
</feature>
<evidence type="ECO:0000256" key="1">
    <source>
        <dbReference type="SAM" id="MobiDB-lite"/>
    </source>
</evidence>
<proteinExistence type="predicted"/>
<gene>
    <name evidence="2" type="ORF">P280DRAFT_31606</name>
</gene>
<protein>
    <submittedName>
        <fullName evidence="2">Uncharacterized protein</fullName>
    </submittedName>
</protein>